<sequence length="123" mass="14211">MNKVQRTSSWFIGLVQEQLEIKSRKIRRAELFKRRSSAAYKCSVQVQVGSLDGIQSLVLNCSSTRIRFKVFSENGLNLPVKKGVLAYGLDEVSEWTKRKSKHIVALDEKKRAELENHFREEKT</sequence>
<name>A0A2Z7BN94_9LAMI</name>
<keyword evidence="2" id="KW-1185">Reference proteome</keyword>
<organism evidence="1 2">
    <name type="scientific">Dorcoceras hygrometricum</name>
    <dbReference type="NCBI Taxonomy" id="472368"/>
    <lineage>
        <taxon>Eukaryota</taxon>
        <taxon>Viridiplantae</taxon>
        <taxon>Streptophyta</taxon>
        <taxon>Embryophyta</taxon>
        <taxon>Tracheophyta</taxon>
        <taxon>Spermatophyta</taxon>
        <taxon>Magnoliopsida</taxon>
        <taxon>eudicotyledons</taxon>
        <taxon>Gunneridae</taxon>
        <taxon>Pentapetalae</taxon>
        <taxon>asterids</taxon>
        <taxon>lamiids</taxon>
        <taxon>Lamiales</taxon>
        <taxon>Gesneriaceae</taxon>
        <taxon>Didymocarpoideae</taxon>
        <taxon>Trichosporeae</taxon>
        <taxon>Loxocarpinae</taxon>
        <taxon>Dorcoceras</taxon>
    </lineage>
</organism>
<evidence type="ECO:0000313" key="2">
    <source>
        <dbReference type="Proteomes" id="UP000250235"/>
    </source>
</evidence>
<gene>
    <name evidence="1" type="ORF">F511_40020</name>
</gene>
<dbReference type="AlphaFoldDB" id="A0A2Z7BN94"/>
<dbReference type="Proteomes" id="UP000250235">
    <property type="component" value="Unassembled WGS sequence"/>
</dbReference>
<protein>
    <submittedName>
        <fullName evidence="1">Uncharacterized protein</fullName>
    </submittedName>
</protein>
<evidence type="ECO:0000313" key="1">
    <source>
        <dbReference type="EMBL" id="KZV35804.1"/>
    </source>
</evidence>
<proteinExistence type="predicted"/>
<accession>A0A2Z7BN94</accession>
<dbReference type="EMBL" id="KV004022">
    <property type="protein sequence ID" value="KZV35804.1"/>
    <property type="molecule type" value="Genomic_DNA"/>
</dbReference>
<reference evidence="1 2" key="1">
    <citation type="journal article" date="2015" name="Proc. Natl. Acad. Sci. U.S.A.">
        <title>The resurrection genome of Boea hygrometrica: A blueprint for survival of dehydration.</title>
        <authorList>
            <person name="Xiao L."/>
            <person name="Yang G."/>
            <person name="Zhang L."/>
            <person name="Yang X."/>
            <person name="Zhao S."/>
            <person name="Ji Z."/>
            <person name="Zhou Q."/>
            <person name="Hu M."/>
            <person name="Wang Y."/>
            <person name="Chen M."/>
            <person name="Xu Y."/>
            <person name="Jin H."/>
            <person name="Xiao X."/>
            <person name="Hu G."/>
            <person name="Bao F."/>
            <person name="Hu Y."/>
            <person name="Wan P."/>
            <person name="Li L."/>
            <person name="Deng X."/>
            <person name="Kuang T."/>
            <person name="Xiang C."/>
            <person name="Zhu J.K."/>
            <person name="Oliver M.J."/>
            <person name="He Y."/>
        </authorList>
    </citation>
    <scope>NUCLEOTIDE SEQUENCE [LARGE SCALE GENOMIC DNA]</scope>
    <source>
        <strain evidence="2">cv. XS01</strain>
    </source>
</reference>